<keyword evidence="3" id="KW-1185">Reference proteome</keyword>
<dbReference type="EnsemblMetazoa" id="RPRC003397.R76">
    <property type="protein sequence ID" value="RPRC003397.P76"/>
    <property type="gene ID" value="RPRC003397"/>
</dbReference>
<protein>
    <submittedName>
        <fullName evidence="2">Uncharacterized protein</fullName>
    </submittedName>
</protein>
<sequence>MTGQIQGQYGGGFSDSPKEGGLYGEITLVHLYKAALTAGKAYNHHKHHHAHKFHHEGAEPSQDLQQPQLPQMTPLPDDATEYPFLRGMQLVPRLPVQELNVIRQQQIQQMQQMQLQQMIQQQQQGAQLQVLDQALLNSPFAPQSVRLFKRDHSNSTSGSSARSDVPERQDEDTETHTDSTKKKRTVDFGVFPGVDLSSLYTGDTGFILGGGSIQDLAFNGQNDDISEEGPTRKWNEPANGKYAVSCPCVQAVEKIHSGKLTCYPGEKPLRNCLQEHFTFLLLSSAIIFRSNGKVEIGKKKLGYNSFCLSHTLLGTTEGTRIITFKTQCTKLFF</sequence>
<dbReference type="Proteomes" id="UP000015103">
    <property type="component" value="Unassembled WGS sequence"/>
</dbReference>
<evidence type="ECO:0000256" key="1">
    <source>
        <dbReference type="SAM" id="MobiDB-lite"/>
    </source>
</evidence>
<feature type="region of interest" description="Disordered" evidence="1">
    <location>
        <begin position="148"/>
        <end position="181"/>
    </location>
</feature>
<feature type="compositionally biased region" description="Basic residues" evidence="1">
    <location>
        <begin position="45"/>
        <end position="54"/>
    </location>
</feature>
<feature type="region of interest" description="Disordered" evidence="1">
    <location>
        <begin position="45"/>
        <end position="73"/>
    </location>
</feature>
<feature type="compositionally biased region" description="Basic and acidic residues" evidence="1">
    <location>
        <begin position="164"/>
        <end position="180"/>
    </location>
</feature>
<feature type="compositionally biased region" description="Low complexity" evidence="1">
    <location>
        <begin position="60"/>
        <end position="73"/>
    </location>
</feature>
<proteinExistence type="predicted"/>
<dbReference type="EMBL" id="ACPB03001051">
    <property type="status" value="NOT_ANNOTATED_CDS"/>
    <property type="molecule type" value="Genomic_DNA"/>
</dbReference>
<evidence type="ECO:0000313" key="2">
    <source>
        <dbReference type="EnsemblMetazoa" id="RPRC003397.P76"/>
    </source>
</evidence>
<evidence type="ECO:0000313" key="3">
    <source>
        <dbReference type="Proteomes" id="UP000015103"/>
    </source>
</evidence>
<name>A0ABL0DL28_RHOPR</name>
<accession>A0ABL0DL28</accession>
<organism evidence="2 3">
    <name type="scientific">Rhodnius prolixus</name>
    <name type="common">Triatomid bug</name>
    <dbReference type="NCBI Taxonomy" id="13249"/>
    <lineage>
        <taxon>Eukaryota</taxon>
        <taxon>Metazoa</taxon>
        <taxon>Ecdysozoa</taxon>
        <taxon>Arthropoda</taxon>
        <taxon>Hexapoda</taxon>
        <taxon>Insecta</taxon>
        <taxon>Pterygota</taxon>
        <taxon>Neoptera</taxon>
        <taxon>Paraneoptera</taxon>
        <taxon>Hemiptera</taxon>
        <taxon>Heteroptera</taxon>
        <taxon>Panheteroptera</taxon>
        <taxon>Cimicomorpha</taxon>
        <taxon>Reduviidae</taxon>
        <taxon>Triatominae</taxon>
        <taxon>Rhodnius</taxon>
    </lineage>
</organism>
<reference evidence="2" key="1">
    <citation type="submission" date="2025-05" db="UniProtKB">
        <authorList>
            <consortium name="EnsemblMetazoa"/>
        </authorList>
    </citation>
    <scope>IDENTIFICATION</scope>
</reference>